<organism evidence="1 2">
    <name type="scientific">Collybiopsis luxurians FD-317 M1</name>
    <dbReference type="NCBI Taxonomy" id="944289"/>
    <lineage>
        <taxon>Eukaryota</taxon>
        <taxon>Fungi</taxon>
        <taxon>Dikarya</taxon>
        <taxon>Basidiomycota</taxon>
        <taxon>Agaricomycotina</taxon>
        <taxon>Agaricomycetes</taxon>
        <taxon>Agaricomycetidae</taxon>
        <taxon>Agaricales</taxon>
        <taxon>Marasmiineae</taxon>
        <taxon>Omphalotaceae</taxon>
        <taxon>Collybiopsis</taxon>
        <taxon>Collybiopsis luxurians</taxon>
    </lineage>
</organism>
<dbReference type="HOGENOM" id="CLU_1019625_0_0_1"/>
<gene>
    <name evidence="1" type="ORF">GYMLUDRAFT_49979</name>
</gene>
<evidence type="ECO:0000313" key="2">
    <source>
        <dbReference type="Proteomes" id="UP000053593"/>
    </source>
</evidence>
<dbReference type="EMBL" id="KN834844">
    <property type="protein sequence ID" value="KIK52384.1"/>
    <property type="molecule type" value="Genomic_DNA"/>
</dbReference>
<proteinExistence type="predicted"/>
<dbReference type="Proteomes" id="UP000053593">
    <property type="component" value="Unassembled WGS sequence"/>
</dbReference>
<dbReference type="OrthoDB" id="5588846at2759"/>
<dbReference type="AlphaFoldDB" id="A0A0D0BRX8"/>
<protein>
    <submittedName>
        <fullName evidence="1">Uncharacterized protein</fullName>
    </submittedName>
</protein>
<name>A0A0D0BRX8_9AGAR</name>
<evidence type="ECO:0000313" key="1">
    <source>
        <dbReference type="EMBL" id="KIK52384.1"/>
    </source>
</evidence>
<sequence length="273" mass="30709">MPHSKKLNKLLFKFEFPTSQLKKLINQVVLELDELGLGPDVLHKRLGDGSGEVLESFHESSPDQLSVGESEKRLKLVADRPGSVGRFLELNMFILNVKKLEQANAEATCKIRRRHAKRTALPLSPSQEWNEYSQETSLVPLPAPNSNPNSTSTPLTTPFLAYPSSFSTITSLLRILVQALGTTRLPIVSHIDDYSCINRTNIALESIKCNAVNQVGMSFVFEIVKDLWKDQASLICTTSCINFYLQERKQQYRLPSDMYARTAMYKNASNFNA</sequence>
<accession>A0A0D0BRX8</accession>
<keyword evidence="2" id="KW-1185">Reference proteome</keyword>
<reference evidence="1 2" key="1">
    <citation type="submission" date="2014-04" db="EMBL/GenBank/DDBJ databases">
        <title>Evolutionary Origins and Diversification of the Mycorrhizal Mutualists.</title>
        <authorList>
            <consortium name="DOE Joint Genome Institute"/>
            <consortium name="Mycorrhizal Genomics Consortium"/>
            <person name="Kohler A."/>
            <person name="Kuo A."/>
            <person name="Nagy L.G."/>
            <person name="Floudas D."/>
            <person name="Copeland A."/>
            <person name="Barry K.W."/>
            <person name="Cichocki N."/>
            <person name="Veneault-Fourrey C."/>
            <person name="LaButti K."/>
            <person name="Lindquist E.A."/>
            <person name="Lipzen A."/>
            <person name="Lundell T."/>
            <person name="Morin E."/>
            <person name="Murat C."/>
            <person name="Riley R."/>
            <person name="Ohm R."/>
            <person name="Sun H."/>
            <person name="Tunlid A."/>
            <person name="Henrissat B."/>
            <person name="Grigoriev I.V."/>
            <person name="Hibbett D.S."/>
            <person name="Martin F."/>
        </authorList>
    </citation>
    <scope>NUCLEOTIDE SEQUENCE [LARGE SCALE GENOMIC DNA]</scope>
    <source>
        <strain evidence="1 2">FD-317 M1</strain>
    </source>
</reference>